<dbReference type="STRING" id="167879.CPS_1627"/>
<accession>Q485A0</accession>
<sequence length="216" mass="22849">MLKIITQMALTAVIGLTLSIPANAGIIINEIFQNPSVVTDSNGEWFELFNSGLTDIDINGWTFGDNDIDSQVVNNGGSLIISSGGFLVLGRNADTLTNGGISVDYQYSAVFLANGADELVLFDDVLNEIDRVEWDGGPVFPDPTGASMALTSISLDNNLGSSWETSTFLHASGDFSTAGRCNDDVGQVCSVSVPEPSTLAIFALGMIGLASRRFKK</sequence>
<dbReference type="KEGG" id="cps:CPS_1627"/>
<dbReference type="PROSITE" id="PS51841">
    <property type="entry name" value="LTD"/>
    <property type="match status" value="1"/>
</dbReference>
<dbReference type="AlphaFoldDB" id="Q485A0"/>
<evidence type="ECO:0000313" key="2">
    <source>
        <dbReference type="EMBL" id="AAZ26887.1"/>
    </source>
</evidence>
<evidence type="ECO:0000313" key="3">
    <source>
        <dbReference type="Proteomes" id="UP000000547"/>
    </source>
</evidence>
<dbReference type="InterPro" id="IPR036415">
    <property type="entry name" value="Lamin_tail_dom_sf"/>
</dbReference>
<dbReference type="Pfam" id="PF00932">
    <property type="entry name" value="LTD"/>
    <property type="match status" value="1"/>
</dbReference>
<evidence type="ECO:0000259" key="1">
    <source>
        <dbReference type="PROSITE" id="PS51841"/>
    </source>
</evidence>
<gene>
    <name evidence="2" type="ordered locus">CPS_1627</name>
</gene>
<dbReference type="Proteomes" id="UP000000547">
    <property type="component" value="Chromosome"/>
</dbReference>
<name>Q485A0_COLP3</name>
<dbReference type="SUPFAM" id="SSF74853">
    <property type="entry name" value="Lamin A/C globular tail domain"/>
    <property type="match status" value="1"/>
</dbReference>
<organism evidence="2 3">
    <name type="scientific">Colwellia psychrerythraea (strain 34H / ATCC BAA-681)</name>
    <name type="common">Vibrio psychroerythus</name>
    <dbReference type="NCBI Taxonomy" id="167879"/>
    <lineage>
        <taxon>Bacteria</taxon>
        <taxon>Pseudomonadati</taxon>
        <taxon>Pseudomonadota</taxon>
        <taxon>Gammaproteobacteria</taxon>
        <taxon>Alteromonadales</taxon>
        <taxon>Colwelliaceae</taxon>
        <taxon>Colwellia</taxon>
    </lineage>
</organism>
<dbReference type="HOGENOM" id="CLU_1394599_0_0_6"/>
<dbReference type="EMBL" id="CP000083">
    <property type="protein sequence ID" value="AAZ26887.1"/>
    <property type="molecule type" value="Genomic_DNA"/>
</dbReference>
<dbReference type="Pfam" id="PF07589">
    <property type="entry name" value="PEP-CTERM"/>
    <property type="match status" value="1"/>
</dbReference>
<feature type="domain" description="LTD" evidence="1">
    <location>
        <begin position="14"/>
        <end position="136"/>
    </location>
</feature>
<dbReference type="InterPro" id="IPR013424">
    <property type="entry name" value="Ice-binding_C"/>
</dbReference>
<proteinExistence type="predicted"/>
<dbReference type="NCBIfam" id="TIGR02595">
    <property type="entry name" value="PEP_CTERM"/>
    <property type="match status" value="1"/>
</dbReference>
<reference evidence="2" key="1">
    <citation type="journal article" date="2005" name="Proc. Natl. Acad. Sci. U.S.A.">
        <title>The psychrophilic lifestyle as revealed by the genome sequence of Colwellia psychrerythraea 34H through genomic and proteomic analyses.</title>
        <authorList>
            <person name="Methe B.A."/>
            <person name="Nelson K.E."/>
            <person name="Deming J.W."/>
            <person name="Momen B."/>
            <person name="Melamud E."/>
            <person name="Zhang X."/>
            <person name="Moult J."/>
            <person name="Madupu R."/>
            <person name="Nelson W.C."/>
            <person name="Dodson R.J."/>
            <person name="Brinkac L.M."/>
            <person name="Daugherty S.C."/>
            <person name="Durkin A.S."/>
            <person name="DeBoy R.T."/>
            <person name="Kolonay J.F."/>
            <person name="Sullivan S.A."/>
            <person name="Zhou L."/>
            <person name="Davidsen T.M."/>
            <person name="Wu M."/>
            <person name="Huston A.L."/>
            <person name="Lewis M."/>
            <person name="Weaver B."/>
            <person name="Weidman J.F."/>
            <person name="Khouri H."/>
            <person name="Utterback T.R."/>
            <person name="Feldblyum T.V."/>
            <person name="Fraser C.M."/>
        </authorList>
    </citation>
    <scope>NUCLEOTIDE SEQUENCE [LARGE SCALE GENOMIC DNA]</scope>
    <source>
        <strain evidence="2">34H</strain>
    </source>
</reference>
<protein>
    <recommendedName>
        <fullName evidence="1">LTD domain-containing protein</fullName>
    </recommendedName>
</protein>
<dbReference type="InterPro" id="IPR001322">
    <property type="entry name" value="Lamin_tail_dom"/>
</dbReference>
<dbReference type="RefSeq" id="WP_011042459.1">
    <property type="nucleotide sequence ID" value="NC_003910.7"/>
</dbReference>